<dbReference type="GO" id="GO:0046677">
    <property type="term" value="P:response to antibiotic"/>
    <property type="evidence" value="ECO:0007669"/>
    <property type="project" value="UniProtKB-KW"/>
</dbReference>
<comment type="similarity">
    <text evidence="1">Belongs to the bleomycin resistance protein family.</text>
</comment>
<sequence>MHFNKTIPELSVFDIKKSKKFYIDRLGAKIEYERPEDKFVFLSLEGNQLMLEELHADGWNIGNLTYPLGQGINISLEVTDVDSIYQRIKEHSISLYRDMTVSHYAGANEMIEQKEFLLQDPNGYLLRFTN</sequence>
<dbReference type="EMBL" id="DYXG01000037">
    <property type="protein sequence ID" value="HJE96864.1"/>
    <property type="molecule type" value="Genomic_DNA"/>
</dbReference>
<accession>A0A921K089</accession>
<dbReference type="InterPro" id="IPR037523">
    <property type="entry name" value="VOC_core"/>
</dbReference>
<evidence type="ECO:0000256" key="2">
    <source>
        <dbReference type="ARBA" id="ARBA00021572"/>
    </source>
</evidence>
<evidence type="ECO:0000313" key="5">
    <source>
        <dbReference type="EMBL" id="HJE96864.1"/>
    </source>
</evidence>
<dbReference type="InterPro" id="IPR004360">
    <property type="entry name" value="Glyas_Fos-R_dOase_dom"/>
</dbReference>
<dbReference type="InterPro" id="IPR000335">
    <property type="entry name" value="Bleomycin-R"/>
</dbReference>
<proteinExistence type="inferred from homology"/>
<protein>
    <recommendedName>
        <fullName evidence="2">Bleomycin resistance protein</fullName>
    </recommendedName>
</protein>
<name>A0A921K089_9LACO</name>
<dbReference type="Gene3D" id="3.10.180.10">
    <property type="entry name" value="2,3-Dihydroxybiphenyl 1,2-Dioxygenase, domain 1"/>
    <property type="match status" value="1"/>
</dbReference>
<dbReference type="SUPFAM" id="SSF54593">
    <property type="entry name" value="Glyoxalase/Bleomycin resistance protein/Dihydroxybiphenyl dioxygenase"/>
    <property type="match status" value="1"/>
</dbReference>
<reference evidence="5" key="1">
    <citation type="journal article" date="2021" name="PeerJ">
        <title>Extensive microbial diversity within the chicken gut microbiome revealed by metagenomics and culture.</title>
        <authorList>
            <person name="Gilroy R."/>
            <person name="Ravi A."/>
            <person name="Getino M."/>
            <person name="Pursley I."/>
            <person name="Horton D.L."/>
            <person name="Alikhan N.F."/>
            <person name="Baker D."/>
            <person name="Gharbi K."/>
            <person name="Hall N."/>
            <person name="Watson M."/>
            <person name="Adriaenssens E.M."/>
            <person name="Foster-Nyarko E."/>
            <person name="Jarju S."/>
            <person name="Secka A."/>
            <person name="Antonio M."/>
            <person name="Oren A."/>
            <person name="Chaudhuri R.R."/>
            <person name="La Ragione R."/>
            <person name="Hildebrand F."/>
            <person name="Pallen M.J."/>
        </authorList>
    </citation>
    <scope>NUCLEOTIDE SEQUENCE</scope>
    <source>
        <strain evidence="5">CHK174-6876</strain>
    </source>
</reference>
<dbReference type="InterPro" id="IPR029068">
    <property type="entry name" value="Glyas_Bleomycin-R_OHBP_Dase"/>
</dbReference>
<reference evidence="5" key="2">
    <citation type="submission" date="2021-09" db="EMBL/GenBank/DDBJ databases">
        <authorList>
            <person name="Gilroy R."/>
        </authorList>
    </citation>
    <scope>NUCLEOTIDE SEQUENCE</scope>
    <source>
        <strain evidence="5">CHK174-6876</strain>
    </source>
</reference>
<feature type="domain" description="VOC" evidence="4">
    <location>
        <begin position="2"/>
        <end position="130"/>
    </location>
</feature>
<dbReference type="Proteomes" id="UP000707535">
    <property type="component" value="Unassembled WGS sequence"/>
</dbReference>
<comment type="caution">
    <text evidence="5">The sequence shown here is derived from an EMBL/GenBank/DDBJ whole genome shotgun (WGS) entry which is preliminary data.</text>
</comment>
<gene>
    <name evidence="5" type="ORF">K8V00_04515</name>
</gene>
<evidence type="ECO:0000256" key="1">
    <source>
        <dbReference type="ARBA" id="ARBA00011051"/>
    </source>
</evidence>
<dbReference type="CDD" id="cd08349">
    <property type="entry name" value="BLMA_like"/>
    <property type="match status" value="1"/>
</dbReference>
<evidence type="ECO:0000313" key="6">
    <source>
        <dbReference type="Proteomes" id="UP000707535"/>
    </source>
</evidence>
<evidence type="ECO:0000256" key="3">
    <source>
        <dbReference type="ARBA" id="ARBA00023251"/>
    </source>
</evidence>
<evidence type="ECO:0000259" key="4">
    <source>
        <dbReference type="PROSITE" id="PS51819"/>
    </source>
</evidence>
<dbReference type="PROSITE" id="PS51819">
    <property type="entry name" value="VOC"/>
    <property type="match status" value="1"/>
</dbReference>
<dbReference type="Pfam" id="PF00903">
    <property type="entry name" value="Glyoxalase"/>
    <property type="match status" value="1"/>
</dbReference>
<organism evidence="5 6">
    <name type="scientific">Ligilactobacillus acidipiscis</name>
    <dbReference type="NCBI Taxonomy" id="89059"/>
    <lineage>
        <taxon>Bacteria</taxon>
        <taxon>Bacillati</taxon>
        <taxon>Bacillota</taxon>
        <taxon>Bacilli</taxon>
        <taxon>Lactobacillales</taxon>
        <taxon>Lactobacillaceae</taxon>
        <taxon>Ligilactobacillus</taxon>
    </lineage>
</organism>
<dbReference type="AlphaFoldDB" id="A0A921K089"/>
<keyword evidence="3" id="KW-0046">Antibiotic resistance</keyword>